<proteinExistence type="predicted"/>
<dbReference type="InterPro" id="IPR025738">
    <property type="entry name" value="BatD"/>
</dbReference>
<name>A0ABU8TLN1_9HYPH</name>
<dbReference type="PANTHER" id="PTHR40940:SF1">
    <property type="entry name" value="PROTEIN BATD"/>
    <property type="match status" value="1"/>
</dbReference>
<gene>
    <name evidence="4" type="ORF">V6575_13305</name>
</gene>
<keyword evidence="2" id="KW-1133">Transmembrane helix</keyword>
<evidence type="ECO:0000313" key="5">
    <source>
        <dbReference type="Proteomes" id="UP001385499"/>
    </source>
</evidence>
<evidence type="ECO:0000256" key="1">
    <source>
        <dbReference type="SAM" id="MobiDB-lite"/>
    </source>
</evidence>
<organism evidence="4 5">
    <name type="scientific">Roseibium algae</name>
    <dbReference type="NCBI Taxonomy" id="3123038"/>
    <lineage>
        <taxon>Bacteria</taxon>
        <taxon>Pseudomonadati</taxon>
        <taxon>Pseudomonadota</taxon>
        <taxon>Alphaproteobacteria</taxon>
        <taxon>Hyphomicrobiales</taxon>
        <taxon>Stappiaceae</taxon>
        <taxon>Roseibium</taxon>
    </lineage>
</organism>
<dbReference type="PANTHER" id="PTHR40940">
    <property type="entry name" value="PROTEIN BATD-RELATED"/>
    <property type="match status" value="1"/>
</dbReference>
<keyword evidence="2" id="KW-0812">Transmembrane</keyword>
<feature type="signal peptide" evidence="3">
    <location>
        <begin position="1"/>
        <end position="25"/>
    </location>
</feature>
<sequence length="589" mass="62113">MTFNTLKTTVSAAVLSIALAAPAWAGGLVAYVNSSTVAEEDAFQLTLTADGQVGESPDLAPLQKDFDILGTSQSMSTQSINGKRSQSVSWTVSLSPKSKGTLEIPSINAGGLSSSPVPIEVVDAGSIPGAAGASGIGLTATLDDGNPFLFQETPLTVRIETSEPIKSAELIAPHSSAFELVQRGDDRVSQASRRGQTLNVIERTYMLKPQEEGVIEIPPFVLRGSVEDPAARRRDPFAGSGFRSFPGFSSSMFNHMFDPGKPFAIRSDPIKLTVRADPNGGSGQHQWFLPAKDVRLTAAWSPERPAFREGEAVSRRVSLLALGASAVQLPDLSFDNTDGARIYLDDVQTGEDQSAEGTVARKDFLLSVVPARGGKITLPEIKVNWTDSATGEAKTVTLPSEVITAEGTMTSAGQPAAAAPEAASASQDIQHAQQEASGRLPVYLLAGLGVAAILAALGGAAASFQKKGRLADKSREPMSATPRKQVRPNGLSERRKQLALASAREKSGDLRGCYGCVLAWRRLVGGDPAMTAAAREAIAALEQAAFAPSPETSGGRTRDWLNRLAREDRKIGSAQKDLRSSQLPALYPA</sequence>
<protein>
    <submittedName>
        <fullName evidence="4">BatD family protein</fullName>
    </submittedName>
</protein>
<evidence type="ECO:0000313" key="4">
    <source>
        <dbReference type="EMBL" id="MEJ8475070.1"/>
    </source>
</evidence>
<keyword evidence="3" id="KW-0732">Signal</keyword>
<feature type="region of interest" description="Disordered" evidence="1">
    <location>
        <begin position="467"/>
        <end position="493"/>
    </location>
</feature>
<dbReference type="Pfam" id="PF13584">
    <property type="entry name" value="BatD"/>
    <property type="match status" value="1"/>
</dbReference>
<dbReference type="EMBL" id="JBAKIA010000009">
    <property type="protein sequence ID" value="MEJ8475070.1"/>
    <property type="molecule type" value="Genomic_DNA"/>
</dbReference>
<feature type="chain" id="PRO_5046041756" evidence="3">
    <location>
        <begin position="26"/>
        <end position="589"/>
    </location>
</feature>
<evidence type="ECO:0000256" key="2">
    <source>
        <dbReference type="SAM" id="Phobius"/>
    </source>
</evidence>
<keyword evidence="5" id="KW-1185">Reference proteome</keyword>
<reference evidence="4 5" key="1">
    <citation type="submission" date="2024-02" db="EMBL/GenBank/DDBJ databases">
        <title>Roseibium algae sp. nov., isolated from marine alga (Grateloupia sp.), showing potential in myo-inositol conversion.</title>
        <authorList>
            <person name="Wang Y."/>
        </authorList>
    </citation>
    <scope>NUCLEOTIDE SEQUENCE [LARGE SCALE GENOMIC DNA]</scope>
    <source>
        <strain evidence="4 5">H3510</strain>
    </source>
</reference>
<feature type="transmembrane region" description="Helical" evidence="2">
    <location>
        <begin position="442"/>
        <end position="464"/>
    </location>
</feature>
<dbReference type="Proteomes" id="UP001385499">
    <property type="component" value="Unassembled WGS sequence"/>
</dbReference>
<accession>A0ABU8TLN1</accession>
<comment type="caution">
    <text evidence="4">The sequence shown here is derived from an EMBL/GenBank/DDBJ whole genome shotgun (WGS) entry which is preliminary data.</text>
</comment>
<evidence type="ECO:0000256" key="3">
    <source>
        <dbReference type="SAM" id="SignalP"/>
    </source>
</evidence>
<dbReference type="RefSeq" id="WP_340274953.1">
    <property type="nucleotide sequence ID" value="NZ_JBAKIA010000009.1"/>
</dbReference>
<keyword evidence="2" id="KW-0472">Membrane</keyword>